<feature type="compositionally biased region" description="Basic and acidic residues" evidence="1">
    <location>
        <begin position="20"/>
        <end position="32"/>
    </location>
</feature>
<gene>
    <name evidence="2" type="ORF">ACFPK1_20000</name>
</gene>
<dbReference type="EMBL" id="JBHSKG010000011">
    <property type="protein sequence ID" value="MFC5140532.1"/>
    <property type="molecule type" value="Genomic_DNA"/>
</dbReference>
<comment type="caution">
    <text evidence="2">The sequence shown here is derived from an EMBL/GenBank/DDBJ whole genome shotgun (WGS) entry which is preliminary data.</text>
</comment>
<feature type="region of interest" description="Disordered" evidence="1">
    <location>
        <begin position="13"/>
        <end position="32"/>
    </location>
</feature>
<name>A0ABV9ZHN7_9PSEU</name>
<proteinExistence type="predicted"/>
<evidence type="ECO:0000313" key="3">
    <source>
        <dbReference type="Proteomes" id="UP001596175"/>
    </source>
</evidence>
<reference evidence="3" key="1">
    <citation type="journal article" date="2019" name="Int. J. Syst. Evol. Microbiol.">
        <title>The Global Catalogue of Microorganisms (GCM) 10K type strain sequencing project: providing services to taxonomists for standard genome sequencing and annotation.</title>
        <authorList>
            <consortium name="The Broad Institute Genomics Platform"/>
            <consortium name="The Broad Institute Genome Sequencing Center for Infectious Disease"/>
            <person name="Wu L."/>
            <person name="Ma J."/>
        </authorList>
    </citation>
    <scope>NUCLEOTIDE SEQUENCE [LARGE SCALE GENOMIC DNA]</scope>
    <source>
        <strain evidence="3">XZYJ18</strain>
    </source>
</reference>
<sequence length="112" mass="11939">MAIKVKTDGTRYTVGSIPKQKTDMEGRPKRDRVTGDDLMVTQLVQIDENGAEVINCTTPGLPRVQLGDEVVPRNLIAIPWQQGQRAGVAFRADALDPMNAAQGAPAPKGGAS</sequence>
<evidence type="ECO:0000313" key="2">
    <source>
        <dbReference type="EMBL" id="MFC5140532.1"/>
    </source>
</evidence>
<evidence type="ECO:0008006" key="4">
    <source>
        <dbReference type="Google" id="ProtNLM"/>
    </source>
</evidence>
<dbReference type="RefSeq" id="WP_378022699.1">
    <property type="nucleotide sequence ID" value="NZ_JBHSKG010000011.1"/>
</dbReference>
<accession>A0ABV9ZHN7</accession>
<dbReference type="Proteomes" id="UP001596175">
    <property type="component" value="Unassembled WGS sequence"/>
</dbReference>
<keyword evidence="3" id="KW-1185">Reference proteome</keyword>
<organism evidence="2 3">
    <name type="scientific">Actinomycetospora rhizophila</name>
    <dbReference type="NCBI Taxonomy" id="1416876"/>
    <lineage>
        <taxon>Bacteria</taxon>
        <taxon>Bacillati</taxon>
        <taxon>Actinomycetota</taxon>
        <taxon>Actinomycetes</taxon>
        <taxon>Pseudonocardiales</taxon>
        <taxon>Pseudonocardiaceae</taxon>
        <taxon>Actinomycetospora</taxon>
    </lineage>
</organism>
<protein>
    <recommendedName>
        <fullName evidence="4">Regulatory protein</fullName>
    </recommendedName>
</protein>
<evidence type="ECO:0000256" key="1">
    <source>
        <dbReference type="SAM" id="MobiDB-lite"/>
    </source>
</evidence>